<dbReference type="EMBL" id="BDRX01000002">
    <property type="protein sequence ID" value="GBF87661.1"/>
    <property type="molecule type" value="Genomic_DNA"/>
</dbReference>
<comment type="subcellular location">
    <subcellularLocation>
        <location evidence="1">Cytoplasm</location>
        <location evidence="1">Cytoskeleton</location>
        <location evidence="1">Cilium axoneme</location>
    </subcellularLocation>
</comment>
<feature type="compositionally biased region" description="Gly residues" evidence="4">
    <location>
        <begin position="72"/>
        <end position="94"/>
    </location>
</feature>
<proteinExistence type="predicted"/>
<evidence type="ECO:0000313" key="6">
    <source>
        <dbReference type="Proteomes" id="UP000247498"/>
    </source>
</evidence>
<dbReference type="Proteomes" id="UP000247498">
    <property type="component" value="Unassembled WGS sequence"/>
</dbReference>
<dbReference type="SUPFAM" id="SSF52047">
    <property type="entry name" value="RNI-like"/>
    <property type="match status" value="1"/>
</dbReference>
<dbReference type="InterPro" id="IPR032675">
    <property type="entry name" value="LRR_dom_sf"/>
</dbReference>
<dbReference type="Gene3D" id="3.80.10.10">
    <property type="entry name" value="Ribonuclease Inhibitor"/>
    <property type="match status" value="2"/>
</dbReference>
<dbReference type="InterPro" id="IPR050216">
    <property type="entry name" value="LRR_domain-containing"/>
</dbReference>
<evidence type="ECO:0000256" key="3">
    <source>
        <dbReference type="ARBA" id="ARBA00022737"/>
    </source>
</evidence>
<feature type="compositionally biased region" description="Low complexity" evidence="4">
    <location>
        <begin position="62"/>
        <end position="71"/>
    </location>
</feature>
<protein>
    <submittedName>
        <fullName evidence="5">Uncharacterized protein</fullName>
    </submittedName>
</protein>
<dbReference type="SUPFAM" id="SSF52058">
    <property type="entry name" value="L domain-like"/>
    <property type="match status" value="1"/>
</dbReference>
<gene>
    <name evidence="5" type="ORF">Rsub_00372</name>
</gene>
<name>A0A2V0NK59_9CHLO</name>
<dbReference type="InParanoid" id="A0A2V0NK59"/>
<keyword evidence="6" id="KW-1185">Reference proteome</keyword>
<organism evidence="5 6">
    <name type="scientific">Raphidocelis subcapitata</name>
    <dbReference type="NCBI Taxonomy" id="307507"/>
    <lineage>
        <taxon>Eukaryota</taxon>
        <taxon>Viridiplantae</taxon>
        <taxon>Chlorophyta</taxon>
        <taxon>core chlorophytes</taxon>
        <taxon>Chlorophyceae</taxon>
        <taxon>CS clade</taxon>
        <taxon>Sphaeropleales</taxon>
        <taxon>Selenastraceae</taxon>
        <taxon>Raphidocelis</taxon>
    </lineage>
</organism>
<evidence type="ECO:0000313" key="5">
    <source>
        <dbReference type="EMBL" id="GBF87661.1"/>
    </source>
</evidence>
<dbReference type="OrthoDB" id="676979at2759"/>
<evidence type="ECO:0000256" key="4">
    <source>
        <dbReference type="SAM" id="MobiDB-lite"/>
    </source>
</evidence>
<dbReference type="AlphaFoldDB" id="A0A2V0NK59"/>
<dbReference type="STRING" id="307507.A0A2V0NK59"/>
<sequence>MADNGGDGQAAEAPQPAWDVLPEAAAQCVLHFLTSGHAKVARLACRAWRDTLDGQARHARLPGWPGSPSHSDGGGSGGSGSGSGSGGGGGGGGARPPAEARLMRPLHEIAPNLTAVDLSPLPVDDRGGQLAALFHDLARLTGLTELQLGLGALATHEVAIALPPALAALGALTALSVGALVLPRRQLHMMSALRSLRLAGWSTVTKMAVHLHKLASLQELSLSVDEVPEEGAAGHLLTSVLGELVRVRPLKRLRLTWQQTQPPALEDVPDGALDRALAAHAHSLESLDTNLFCKAPLSTLAPLGRLTRLESLALRGFPCSGDELGLVSWPARVLPAGLARLTALEVEDFCDCGCSSRPPLSFGGLPRLEMLRIKVDGFVPGHYSTLPDDLAACTALRVLALDVGGLEELPPWLTGLAGLEELSFTLMFSRAAAPPWLSSLSRLTHLSFECSEHGEQPGFLHAMSRLHELLLSGPVLGDAIEADGSPGQGGHGADLLPGLRTVAVRGPLSNLQAHPERAAAAAVQWLASRRFLVDLAAAGSYLGPTLEALPEGLERLRLYDNGVGQLPDSLSRLVDLEELSVCANQLTGVPHGITRLHCLRDLELVDCQIKALPRDMSRLVCLECLNVSGNRALRALPPCLGGAPALRRLELVDTAVTALPPEWAAARGGALPALADLNLPRAARRGGVAQGLRARGVAVYSLPVGDRPSAYDSWEHYEED</sequence>
<keyword evidence="3" id="KW-0677">Repeat</keyword>
<dbReference type="PANTHER" id="PTHR48051:SF46">
    <property type="entry name" value="LEUCINE RICH REPEAT-CONTAINING DOMAIN PROTEIN"/>
    <property type="match status" value="1"/>
</dbReference>
<dbReference type="GO" id="GO:0005930">
    <property type="term" value="C:axoneme"/>
    <property type="evidence" value="ECO:0007669"/>
    <property type="project" value="UniProtKB-SubCell"/>
</dbReference>
<reference evidence="5 6" key="1">
    <citation type="journal article" date="2018" name="Sci. Rep.">
        <title>Raphidocelis subcapitata (=Pseudokirchneriella subcapitata) provides an insight into genome evolution and environmental adaptations in the Sphaeropleales.</title>
        <authorList>
            <person name="Suzuki S."/>
            <person name="Yamaguchi H."/>
            <person name="Nakajima N."/>
            <person name="Kawachi M."/>
        </authorList>
    </citation>
    <scope>NUCLEOTIDE SEQUENCE [LARGE SCALE GENOMIC DNA]</scope>
    <source>
        <strain evidence="5 6">NIES-35</strain>
    </source>
</reference>
<dbReference type="PANTHER" id="PTHR48051">
    <property type="match status" value="1"/>
</dbReference>
<evidence type="ECO:0000256" key="2">
    <source>
        <dbReference type="ARBA" id="ARBA00022614"/>
    </source>
</evidence>
<accession>A0A2V0NK59</accession>
<feature type="region of interest" description="Disordered" evidence="4">
    <location>
        <begin position="58"/>
        <end position="98"/>
    </location>
</feature>
<keyword evidence="2" id="KW-0433">Leucine-rich repeat</keyword>
<comment type="caution">
    <text evidence="5">The sequence shown here is derived from an EMBL/GenBank/DDBJ whole genome shotgun (WGS) entry which is preliminary data.</text>
</comment>
<evidence type="ECO:0000256" key="1">
    <source>
        <dbReference type="ARBA" id="ARBA00004430"/>
    </source>
</evidence>